<evidence type="ECO:0000256" key="5">
    <source>
        <dbReference type="ARBA" id="ARBA00022737"/>
    </source>
</evidence>
<dbReference type="InterPro" id="IPR011047">
    <property type="entry name" value="Quinoprotein_ADH-like_sf"/>
</dbReference>
<organism evidence="11 12">
    <name type="scientific">Anas zonorhyncha</name>
    <name type="common">Eastern spot-billed duck</name>
    <dbReference type="NCBI Taxonomy" id="75864"/>
    <lineage>
        <taxon>Eukaryota</taxon>
        <taxon>Metazoa</taxon>
        <taxon>Chordata</taxon>
        <taxon>Craniata</taxon>
        <taxon>Vertebrata</taxon>
        <taxon>Euteleostomi</taxon>
        <taxon>Archelosauria</taxon>
        <taxon>Archosauria</taxon>
        <taxon>Dinosauria</taxon>
        <taxon>Saurischia</taxon>
        <taxon>Theropoda</taxon>
        <taxon>Coelurosauria</taxon>
        <taxon>Aves</taxon>
        <taxon>Neognathae</taxon>
        <taxon>Galloanserae</taxon>
        <taxon>Anseriformes</taxon>
        <taxon>Anatidae</taxon>
        <taxon>Anatinae</taxon>
        <taxon>Anas</taxon>
    </lineage>
</organism>
<dbReference type="GO" id="GO:0032040">
    <property type="term" value="C:small-subunit processome"/>
    <property type="evidence" value="ECO:0007669"/>
    <property type="project" value="InterPro"/>
</dbReference>
<comment type="subcellular location">
    <subcellularLocation>
        <location evidence="1">Nucleus</location>
        <location evidence="1">Nucleolus</location>
    </subcellularLocation>
</comment>
<proteinExistence type="predicted"/>
<dbReference type="PANTHER" id="PTHR44215:SF1">
    <property type="entry name" value="WD REPEAT-CONTAINING PROTEIN 75"/>
    <property type="match status" value="1"/>
</dbReference>
<dbReference type="SMART" id="SM00320">
    <property type="entry name" value="WD40"/>
    <property type="match status" value="7"/>
</dbReference>
<evidence type="ECO:0000256" key="1">
    <source>
        <dbReference type="ARBA" id="ARBA00004604"/>
    </source>
</evidence>
<feature type="domain" description="WD repeat-containing protein 75 second beta-propeller" evidence="10">
    <location>
        <begin position="403"/>
        <end position="728"/>
    </location>
</feature>
<keyword evidence="12" id="KW-1185">Reference proteome</keyword>
<evidence type="ECO:0000256" key="7">
    <source>
        <dbReference type="ARBA" id="ARBA00023242"/>
    </source>
</evidence>
<dbReference type="GO" id="GO:2000234">
    <property type="term" value="P:positive regulation of rRNA processing"/>
    <property type="evidence" value="ECO:0007669"/>
    <property type="project" value="TreeGrafter"/>
</dbReference>
<accession>A0A8B9VX87</accession>
<dbReference type="InterPro" id="IPR053826">
    <property type="entry name" value="WDR75"/>
</dbReference>
<keyword evidence="2" id="KW-0690">Ribosome biogenesis</keyword>
<dbReference type="InterPro" id="IPR001680">
    <property type="entry name" value="WD40_rpt"/>
</dbReference>
<dbReference type="InterPro" id="IPR015943">
    <property type="entry name" value="WD40/YVTN_repeat-like_dom_sf"/>
</dbReference>
<keyword evidence="6" id="KW-0804">Transcription</keyword>
<dbReference type="Pfam" id="PF23869">
    <property type="entry name" value="Beta-prop_WDR75_1st"/>
    <property type="match status" value="1"/>
</dbReference>
<reference evidence="11" key="2">
    <citation type="submission" date="2025-09" db="UniProtKB">
        <authorList>
            <consortium name="Ensembl"/>
        </authorList>
    </citation>
    <scope>IDENTIFICATION</scope>
</reference>
<dbReference type="Gene3D" id="2.130.10.10">
    <property type="entry name" value="YVTN repeat-like/Quinoprotein amine dehydrogenase"/>
    <property type="match status" value="3"/>
</dbReference>
<evidence type="ECO:0000313" key="11">
    <source>
        <dbReference type="Ensembl" id="ENSAZOP00000029499.1"/>
    </source>
</evidence>
<keyword evidence="7" id="KW-0539">Nucleus</keyword>
<name>A0A8B9VX87_9AVES</name>
<keyword evidence="3" id="KW-0698">rRNA processing</keyword>
<dbReference type="PROSITE" id="PS50294">
    <property type="entry name" value="WD_REPEATS_REGION"/>
    <property type="match status" value="1"/>
</dbReference>
<evidence type="ECO:0000256" key="8">
    <source>
        <dbReference type="PROSITE-ProRule" id="PRU00221"/>
    </source>
</evidence>
<dbReference type="GO" id="GO:0003723">
    <property type="term" value="F:RNA binding"/>
    <property type="evidence" value="ECO:0007669"/>
    <property type="project" value="InterPro"/>
</dbReference>
<dbReference type="PROSITE" id="PS50082">
    <property type="entry name" value="WD_REPEATS_2"/>
    <property type="match status" value="1"/>
</dbReference>
<evidence type="ECO:0000256" key="2">
    <source>
        <dbReference type="ARBA" id="ARBA00022517"/>
    </source>
</evidence>
<dbReference type="InterPro" id="IPR057644">
    <property type="entry name" value="Beta-prop_WDR75_2nd"/>
</dbReference>
<dbReference type="GO" id="GO:0006364">
    <property type="term" value="P:rRNA processing"/>
    <property type="evidence" value="ECO:0007669"/>
    <property type="project" value="UniProtKB-KW"/>
</dbReference>
<dbReference type="InterPro" id="IPR036322">
    <property type="entry name" value="WD40_repeat_dom_sf"/>
</dbReference>
<feature type="repeat" description="WD" evidence="8">
    <location>
        <begin position="116"/>
        <end position="158"/>
    </location>
</feature>
<keyword evidence="4 8" id="KW-0853">WD repeat</keyword>
<dbReference type="Pfam" id="PF23769">
    <property type="entry name" value="Beta-prop_WDR75_2nd"/>
    <property type="match status" value="1"/>
</dbReference>
<dbReference type="Proteomes" id="UP000694549">
    <property type="component" value="Unplaced"/>
</dbReference>
<dbReference type="GO" id="GO:0045943">
    <property type="term" value="P:positive regulation of transcription by RNA polymerase I"/>
    <property type="evidence" value="ECO:0007669"/>
    <property type="project" value="InterPro"/>
</dbReference>
<dbReference type="PANTHER" id="PTHR44215">
    <property type="entry name" value="WD REPEAT-CONTAINING PROTEIN 75"/>
    <property type="match status" value="1"/>
</dbReference>
<protein>
    <recommendedName>
        <fullName evidence="10">WD repeat-containing protein 75 second beta-propeller domain-containing protein</fullName>
    </recommendedName>
</protein>
<evidence type="ECO:0000256" key="4">
    <source>
        <dbReference type="ARBA" id="ARBA00022574"/>
    </source>
</evidence>
<evidence type="ECO:0000313" key="12">
    <source>
        <dbReference type="Proteomes" id="UP000694549"/>
    </source>
</evidence>
<evidence type="ECO:0000256" key="9">
    <source>
        <dbReference type="SAM" id="MobiDB-lite"/>
    </source>
</evidence>
<reference evidence="11" key="1">
    <citation type="submission" date="2025-08" db="UniProtKB">
        <authorList>
            <consortium name="Ensembl"/>
        </authorList>
    </citation>
    <scope>IDENTIFICATION</scope>
</reference>
<feature type="region of interest" description="Disordered" evidence="9">
    <location>
        <begin position="828"/>
        <end position="866"/>
    </location>
</feature>
<evidence type="ECO:0000256" key="6">
    <source>
        <dbReference type="ARBA" id="ARBA00023163"/>
    </source>
</evidence>
<sequence length="894" mass="100417">MCGSELCCVPMVDVTPTSRQLLSCRKEESRQPSPHAAPLRRGAGRPPCRQRAGPEWAGGSGLKMVAAAGLRVVRCGGSPLHGARAVFSADARFLLCTAGDFVKVYSAATEELVRLLRGHGGLVTGVRLNPHNRLQLYSCSLDGSIKLWDFTDGILIKTFTVGYKLLALYALDSCEDSVFVIIPKRGERDTFQLVSVKLTKTAGQDVEAKEFSVVLEGVDASPKCTAFGREGEYVASVKNLHLQVYFFKRKQLNRFSLRATNAKGGNNLFTCVACHPKEDCIATGHADGKIRLWRNFYHNKEYVFSTLHWHHDRVMDLSFSVEGTSLLSGGVEAVLVQWHNGSDCKKDFLPRLGSAIEYISVSSDGTLYCTLHTDNRITIINSNLRFSKSIQGLIRARDVKTGLVVDPRTKALVLNGEAGHLQFYCLQSDKQLYSLDIVQQEYIQQEGLNQTDLVKVAFSAQGKWLATVEEREEEPDLELHLKLWFFDEETQSFKLNTQISMPHDDHITAMCFRDMDELEDDSLILVTAGKDCLFKVWVILEDTDPEAQQSLSWSCDFVGSYHNYQATNCCFSEDGSLLAVSFEETVTVWDSSTWDLKCTFCHPPGKIRDICFGRLTCSKYLIGATDHGFLCCWNLLSCALEWSAHLNVVILQPDPLSEHIAAVSWLSKESSLFVFKPNESRPICIQRNLCQEKIQFAAFVPRDVPETVGSEKYAWLRRSQLYFLTDAQELMTFSTKSPEERLTVSSKQLAVEESLPVTPFSLLLGKHRHQQSQGDIDLTKVVRNHHEQDSPAVKELLHTPAHVLPSASFLCPIFINSLLISKEKESAEEVADEVEMESEEAEEDSDEEKDVTEMEQENIKSMDLLGETTCKLSKAEEKELRKVRKMDYSWISAF</sequence>
<keyword evidence="5" id="KW-0677">Repeat</keyword>
<evidence type="ECO:0000259" key="10">
    <source>
        <dbReference type="Pfam" id="PF23769"/>
    </source>
</evidence>
<dbReference type="Ensembl" id="ENSAZOT00000031563.1">
    <property type="protein sequence ID" value="ENSAZOP00000029499.1"/>
    <property type="gene ID" value="ENSAZOG00000018471.1"/>
</dbReference>
<dbReference type="InterPro" id="IPR019775">
    <property type="entry name" value="WD40_repeat_CS"/>
</dbReference>
<dbReference type="AlphaFoldDB" id="A0A8B9VX87"/>
<feature type="compositionally biased region" description="Acidic residues" evidence="9">
    <location>
        <begin position="828"/>
        <end position="856"/>
    </location>
</feature>
<dbReference type="PROSITE" id="PS00678">
    <property type="entry name" value="WD_REPEATS_1"/>
    <property type="match status" value="1"/>
</dbReference>
<dbReference type="SUPFAM" id="SSF50978">
    <property type="entry name" value="WD40 repeat-like"/>
    <property type="match status" value="1"/>
</dbReference>
<evidence type="ECO:0000256" key="3">
    <source>
        <dbReference type="ARBA" id="ARBA00022552"/>
    </source>
</evidence>
<feature type="region of interest" description="Disordered" evidence="9">
    <location>
        <begin position="23"/>
        <end position="55"/>
    </location>
</feature>
<dbReference type="SUPFAM" id="SSF50998">
    <property type="entry name" value="Quinoprotein alcohol dehydrogenase-like"/>
    <property type="match status" value="1"/>
</dbReference>